<dbReference type="Pfam" id="PF06841">
    <property type="entry name" value="Phage_T4_gp19"/>
    <property type="match status" value="1"/>
</dbReference>
<organism evidence="1 2">
    <name type="scientific">Kibdelosporangium lantanae</name>
    <dbReference type="NCBI Taxonomy" id="1497396"/>
    <lineage>
        <taxon>Bacteria</taxon>
        <taxon>Bacillati</taxon>
        <taxon>Actinomycetota</taxon>
        <taxon>Actinomycetes</taxon>
        <taxon>Pseudonocardiales</taxon>
        <taxon>Pseudonocardiaceae</taxon>
        <taxon>Kibdelosporangium</taxon>
    </lineage>
</organism>
<dbReference type="InterPro" id="IPR010667">
    <property type="entry name" value="Phage_T4_Gp19"/>
</dbReference>
<reference evidence="2" key="1">
    <citation type="journal article" date="2019" name="Int. J. Syst. Evol. Microbiol.">
        <title>The Global Catalogue of Microorganisms (GCM) 10K type strain sequencing project: providing services to taxonomists for standard genome sequencing and annotation.</title>
        <authorList>
            <consortium name="The Broad Institute Genomics Platform"/>
            <consortium name="The Broad Institute Genome Sequencing Center for Infectious Disease"/>
            <person name="Wu L."/>
            <person name="Ma J."/>
        </authorList>
    </citation>
    <scope>NUCLEOTIDE SEQUENCE [LARGE SCALE GENOMIC DNA]</scope>
    <source>
        <strain evidence="2">JCM 31486</strain>
    </source>
</reference>
<protein>
    <submittedName>
        <fullName evidence="1">Phage tail protein</fullName>
    </submittedName>
</protein>
<dbReference type="PANTHER" id="PTHR38009">
    <property type="entry name" value="CONSERVED HYPOTHETICAL PHAGE TAIL PROTEIN"/>
    <property type="match status" value="1"/>
</dbReference>
<feature type="non-terminal residue" evidence="1">
    <location>
        <position position="165"/>
    </location>
</feature>
<evidence type="ECO:0000313" key="1">
    <source>
        <dbReference type="EMBL" id="MFD1046034.1"/>
    </source>
</evidence>
<dbReference type="EMBL" id="JBHTIS010000497">
    <property type="protein sequence ID" value="MFD1046034.1"/>
    <property type="molecule type" value="Genomic_DNA"/>
</dbReference>
<dbReference type="NCBIfam" id="TIGR02241">
    <property type="entry name" value="conserved hypothetical phage tail region protein"/>
    <property type="match status" value="1"/>
</dbReference>
<keyword evidence="2" id="KW-1185">Reference proteome</keyword>
<comment type="caution">
    <text evidence="1">The sequence shown here is derived from an EMBL/GenBank/DDBJ whole genome shotgun (WGS) entry which is preliminary data.</text>
</comment>
<evidence type="ECO:0000313" key="2">
    <source>
        <dbReference type="Proteomes" id="UP001597045"/>
    </source>
</evidence>
<dbReference type="InterPro" id="IPR011747">
    <property type="entry name" value="CHP02241"/>
</dbReference>
<name>A0ABW3M8Z1_9PSEU</name>
<sequence>MAATSTPSRNPVPPFTARFVFTVDGLEIGAFTEVSGLQVQMDTEDLVEGGNNGFVHKLPKQLKWPNLVLKRGITNSDVLFEWFAKCSGEGMEKNGNKLDRKHGAIALYNAAGKVVRKWEFTQAFPVKWTGPKFAAAGKDLATEELEVAHCGFKAIDDPAPLLLDH</sequence>
<gene>
    <name evidence="1" type="ORF">ACFQ1S_10900</name>
</gene>
<dbReference type="Proteomes" id="UP001597045">
    <property type="component" value="Unassembled WGS sequence"/>
</dbReference>
<proteinExistence type="predicted"/>
<dbReference type="PANTHER" id="PTHR38009:SF1">
    <property type="entry name" value="CONSERVED HYPOTHETICAL PHAGE TAIL PROTEIN"/>
    <property type="match status" value="1"/>
</dbReference>
<accession>A0ABW3M8Z1</accession>